<dbReference type="InterPro" id="IPR054471">
    <property type="entry name" value="GPIID_WHD"/>
</dbReference>
<dbReference type="Pfam" id="PF17100">
    <property type="entry name" value="NACHT_N"/>
    <property type="match status" value="1"/>
</dbReference>
<dbReference type="PANTHER" id="PTHR10039">
    <property type="entry name" value="AMELOGENIN"/>
    <property type="match status" value="1"/>
</dbReference>
<evidence type="ECO:0000259" key="3">
    <source>
        <dbReference type="Pfam" id="PF17100"/>
    </source>
</evidence>
<feature type="domain" description="NWD NACHT-NTPase N-terminal" evidence="3">
    <location>
        <begin position="85"/>
        <end position="304"/>
    </location>
</feature>
<keyword evidence="1" id="KW-0677">Repeat</keyword>
<protein>
    <submittedName>
        <fullName evidence="6">Ankyrin repeat protein</fullName>
    </submittedName>
</protein>
<feature type="domain" description="GPI inositol-deacylase winged helix" evidence="4">
    <location>
        <begin position="602"/>
        <end position="689"/>
    </location>
</feature>
<dbReference type="InterPro" id="IPR031359">
    <property type="entry name" value="NACHT_N"/>
</dbReference>
<proteinExistence type="predicted"/>
<feature type="domain" description="Nephrocystin 3-like N-terminal" evidence="5">
    <location>
        <begin position="368"/>
        <end position="464"/>
    </location>
</feature>
<evidence type="ECO:0000259" key="5">
    <source>
        <dbReference type="Pfam" id="PF24883"/>
    </source>
</evidence>
<evidence type="ECO:0000259" key="4">
    <source>
        <dbReference type="Pfam" id="PF22939"/>
    </source>
</evidence>
<dbReference type="Proteomes" id="UP000652219">
    <property type="component" value="Unassembled WGS sequence"/>
</dbReference>
<dbReference type="EMBL" id="WIGN01000451">
    <property type="protein sequence ID" value="KAF6792671.1"/>
    <property type="molecule type" value="Genomic_DNA"/>
</dbReference>
<evidence type="ECO:0000313" key="7">
    <source>
        <dbReference type="Proteomes" id="UP000652219"/>
    </source>
</evidence>
<feature type="compositionally biased region" description="Polar residues" evidence="2">
    <location>
        <begin position="24"/>
        <end position="41"/>
    </location>
</feature>
<dbReference type="Pfam" id="PF22939">
    <property type="entry name" value="WHD_GPIID"/>
    <property type="match status" value="1"/>
</dbReference>
<dbReference type="PANTHER" id="PTHR10039:SF14">
    <property type="entry name" value="NACHT DOMAIN-CONTAINING PROTEIN"/>
    <property type="match status" value="1"/>
</dbReference>
<keyword evidence="7" id="KW-1185">Reference proteome</keyword>
<gene>
    <name evidence="6" type="ORF">CSOJ01_14121</name>
</gene>
<dbReference type="AlphaFoldDB" id="A0A8H6IQM9"/>
<feature type="region of interest" description="Disordered" evidence="2">
    <location>
        <begin position="1"/>
        <end position="74"/>
    </location>
</feature>
<evidence type="ECO:0000256" key="1">
    <source>
        <dbReference type="ARBA" id="ARBA00022737"/>
    </source>
</evidence>
<evidence type="ECO:0000313" key="6">
    <source>
        <dbReference type="EMBL" id="KAF6792671.1"/>
    </source>
</evidence>
<dbReference type="InterPro" id="IPR056884">
    <property type="entry name" value="NPHP3-like_N"/>
</dbReference>
<feature type="non-terminal residue" evidence="6">
    <location>
        <position position="831"/>
    </location>
</feature>
<name>A0A8H6IQM9_9PEZI</name>
<accession>A0A8H6IQM9</accession>
<evidence type="ECO:0000256" key="2">
    <source>
        <dbReference type="SAM" id="MobiDB-lite"/>
    </source>
</evidence>
<reference evidence="6 7" key="1">
    <citation type="journal article" date="2020" name="Phytopathology">
        <title>Genome Sequence Resources of Colletotrichum truncatum, C. plurivorum, C. musicola, and C. sojae: Four Species Pathogenic to Soybean (Glycine max).</title>
        <authorList>
            <person name="Rogerio F."/>
            <person name="Boufleur T.R."/>
            <person name="Ciampi-Guillardi M."/>
            <person name="Sukno S.A."/>
            <person name="Thon M.R."/>
            <person name="Massola Junior N.S."/>
            <person name="Baroncelli R."/>
        </authorList>
    </citation>
    <scope>NUCLEOTIDE SEQUENCE [LARGE SCALE GENOMIC DNA]</scope>
    <source>
        <strain evidence="6 7">LFN0009</strain>
    </source>
</reference>
<comment type="caution">
    <text evidence="6">The sequence shown here is derived from an EMBL/GenBank/DDBJ whole genome shotgun (WGS) entry which is preliminary data.</text>
</comment>
<sequence>MKKSKLARFKEALSSRSKKRASQAPDQPQSGAASVLSTRPETPTPQPDALGGAKERPASVQHVASSRGSLASPSEEASAADISFRMWNAAYQAVKTKDAKLVETYERVVSQQIVGGKGNPSVLEIISHTKKEERLGRMKSAVLRCVEKAKKHENFRDGVIQTSAVIVHLNKVVGGFLTASPPAAMAWSGICALLPMLTSPLLANQAMVKGLQHVVSRMDWYLDLSSVLLEHSWESSDVFSGLSGIVEQRIVDLYQEILQFEMWSTAWCFQDHAVAKGLKTMVGLVDWETRRNDIEKIEATLDKDLGQYANREIVQQLRGIFDQQKLFHEEKARQVREDQMKKAYEIMGRFKTTDHEGRLKLNPDRVPGTCEWFEKHNKFKRWQKQDTGILLLSADPGCGKSVLARYLVETVIPRDSPASIVCYFFFKDTEEQKSLNNALCALLHQLFLSNPLLAEACEGIINSQGTMISSDVTVSRSMDRYEASVVPSAMESYGRSWKLAYVHATEDQIQKEIELVVDQKLAQLSAEKGLSNERQSLIREAFQNSGFQSEKRTYLWVSLVFEVLERNFDDRRSQWRKLINNPPKTVFSAYAKLLESVDQVDKSKVRVLLNLIIVAERPLTLQEMNVAIHVRERERNSIDSEADLDLMPEHSFRKWLIHACGFFVTVYNKRVFFIHQTAKEFLVRDSHKSSGKWAEIDEWQNSVTIEQAHQSMAESCIAYLSLDDFASSSFRGEVSEFLQIQREYGSVNRDEFYGTLFQDQFLDYATCHWTRHFQSAQRVEGDDVIDIGPDYLELYLSLFEGGDTIAKPWLAISELIQNPREPDRYRLVDVL</sequence>
<dbReference type="Pfam" id="PF24883">
    <property type="entry name" value="NPHP3_N"/>
    <property type="match status" value="1"/>
</dbReference>
<organism evidence="6 7">
    <name type="scientific">Colletotrichum sojae</name>
    <dbReference type="NCBI Taxonomy" id="2175907"/>
    <lineage>
        <taxon>Eukaryota</taxon>
        <taxon>Fungi</taxon>
        <taxon>Dikarya</taxon>
        <taxon>Ascomycota</taxon>
        <taxon>Pezizomycotina</taxon>
        <taxon>Sordariomycetes</taxon>
        <taxon>Hypocreomycetidae</taxon>
        <taxon>Glomerellales</taxon>
        <taxon>Glomerellaceae</taxon>
        <taxon>Colletotrichum</taxon>
        <taxon>Colletotrichum orchidearum species complex</taxon>
    </lineage>
</organism>